<accession>A0A139WPJ2</accession>
<evidence type="ECO:0000313" key="2">
    <source>
        <dbReference type="EMBL" id="KYB29796.1"/>
    </source>
</evidence>
<dbReference type="Proteomes" id="UP000007266">
    <property type="component" value="Linkage group 1"/>
</dbReference>
<dbReference type="EMBL" id="KQ971307">
    <property type="protein sequence ID" value="KYB29796.1"/>
    <property type="molecule type" value="Genomic_DNA"/>
</dbReference>
<evidence type="ECO:0000313" key="3">
    <source>
        <dbReference type="Proteomes" id="UP000007266"/>
    </source>
</evidence>
<sequence length="127" mass="13464">MLGCDNLKRVDVVGEVKSGYESAILEWRWAVGGGGRSRERKTRSSLEVGLPPAPSRLPSAVRRPPPPNPHTPPAPTAHRLFLLKTKIIAIGGCYLHGPPTRLQHDLVRASRVGGADGPETGPGPGLA</sequence>
<feature type="region of interest" description="Disordered" evidence="1">
    <location>
        <begin position="33"/>
        <end position="78"/>
    </location>
</feature>
<name>A0A139WPJ2_TRICA</name>
<dbReference type="InParanoid" id="A0A139WPJ2"/>
<dbReference type="AlphaFoldDB" id="A0A139WPJ2"/>
<reference evidence="2 3" key="1">
    <citation type="journal article" date="2008" name="Nature">
        <title>The genome of the model beetle and pest Tribolium castaneum.</title>
        <authorList>
            <consortium name="Tribolium Genome Sequencing Consortium"/>
            <person name="Richards S."/>
            <person name="Gibbs R.A."/>
            <person name="Weinstock G.M."/>
            <person name="Brown S.J."/>
            <person name="Denell R."/>
            <person name="Beeman R.W."/>
            <person name="Gibbs R."/>
            <person name="Beeman R.W."/>
            <person name="Brown S.J."/>
            <person name="Bucher G."/>
            <person name="Friedrich M."/>
            <person name="Grimmelikhuijzen C.J."/>
            <person name="Klingler M."/>
            <person name="Lorenzen M."/>
            <person name="Richards S."/>
            <person name="Roth S."/>
            <person name="Schroder R."/>
            <person name="Tautz D."/>
            <person name="Zdobnov E.M."/>
            <person name="Muzny D."/>
            <person name="Gibbs R.A."/>
            <person name="Weinstock G.M."/>
            <person name="Attaway T."/>
            <person name="Bell S."/>
            <person name="Buhay C.J."/>
            <person name="Chandrabose M.N."/>
            <person name="Chavez D."/>
            <person name="Clerk-Blankenburg K.P."/>
            <person name="Cree A."/>
            <person name="Dao M."/>
            <person name="Davis C."/>
            <person name="Chacko J."/>
            <person name="Dinh H."/>
            <person name="Dugan-Rocha S."/>
            <person name="Fowler G."/>
            <person name="Garner T.T."/>
            <person name="Garnes J."/>
            <person name="Gnirke A."/>
            <person name="Hawes A."/>
            <person name="Hernandez J."/>
            <person name="Hines S."/>
            <person name="Holder M."/>
            <person name="Hume J."/>
            <person name="Jhangiani S.N."/>
            <person name="Joshi V."/>
            <person name="Khan Z.M."/>
            <person name="Jackson L."/>
            <person name="Kovar C."/>
            <person name="Kowis A."/>
            <person name="Lee S."/>
            <person name="Lewis L.R."/>
            <person name="Margolis J."/>
            <person name="Morgan M."/>
            <person name="Nazareth L.V."/>
            <person name="Nguyen N."/>
            <person name="Okwuonu G."/>
            <person name="Parker D."/>
            <person name="Richards S."/>
            <person name="Ruiz S.J."/>
            <person name="Santibanez J."/>
            <person name="Savard J."/>
            <person name="Scherer S.E."/>
            <person name="Schneider B."/>
            <person name="Sodergren E."/>
            <person name="Tautz D."/>
            <person name="Vattahil S."/>
            <person name="Villasana D."/>
            <person name="White C.S."/>
            <person name="Wright R."/>
            <person name="Park Y."/>
            <person name="Beeman R.W."/>
            <person name="Lord J."/>
            <person name="Oppert B."/>
            <person name="Lorenzen M."/>
            <person name="Brown S."/>
            <person name="Wang L."/>
            <person name="Savard J."/>
            <person name="Tautz D."/>
            <person name="Richards S."/>
            <person name="Weinstock G."/>
            <person name="Gibbs R.A."/>
            <person name="Liu Y."/>
            <person name="Worley K."/>
            <person name="Weinstock G."/>
            <person name="Elsik C.G."/>
            <person name="Reese J.T."/>
            <person name="Elhaik E."/>
            <person name="Landan G."/>
            <person name="Graur D."/>
            <person name="Arensburger P."/>
            <person name="Atkinson P."/>
            <person name="Beeman R.W."/>
            <person name="Beidler J."/>
            <person name="Brown S.J."/>
            <person name="Demuth J.P."/>
            <person name="Drury D.W."/>
            <person name="Du Y.Z."/>
            <person name="Fujiwara H."/>
            <person name="Lorenzen M."/>
            <person name="Maselli V."/>
            <person name="Osanai M."/>
            <person name="Park Y."/>
            <person name="Robertson H.M."/>
            <person name="Tu Z."/>
            <person name="Wang J.J."/>
            <person name="Wang S."/>
            <person name="Richards S."/>
            <person name="Song H."/>
            <person name="Zhang L."/>
            <person name="Sodergren E."/>
            <person name="Werner D."/>
            <person name="Stanke M."/>
            <person name="Morgenstern B."/>
            <person name="Solovyev V."/>
            <person name="Kosarev P."/>
            <person name="Brown G."/>
            <person name="Chen H.C."/>
            <person name="Ermolaeva O."/>
            <person name="Hlavina W."/>
            <person name="Kapustin Y."/>
            <person name="Kiryutin B."/>
            <person name="Kitts P."/>
            <person name="Maglott D."/>
            <person name="Pruitt K."/>
            <person name="Sapojnikov V."/>
            <person name="Souvorov A."/>
            <person name="Mackey A.J."/>
            <person name="Waterhouse R.M."/>
            <person name="Wyder S."/>
            <person name="Zdobnov E.M."/>
            <person name="Zdobnov E.M."/>
            <person name="Wyder S."/>
            <person name="Kriventseva E.V."/>
            <person name="Kadowaki T."/>
            <person name="Bork P."/>
            <person name="Aranda M."/>
            <person name="Bao R."/>
            <person name="Beermann A."/>
            <person name="Berns N."/>
            <person name="Bolognesi R."/>
            <person name="Bonneton F."/>
            <person name="Bopp D."/>
            <person name="Brown S.J."/>
            <person name="Bucher G."/>
            <person name="Butts T."/>
            <person name="Chaumot A."/>
            <person name="Denell R.E."/>
            <person name="Ferrier D.E."/>
            <person name="Friedrich M."/>
            <person name="Gordon C.M."/>
            <person name="Jindra M."/>
            <person name="Klingler M."/>
            <person name="Lan Q."/>
            <person name="Lattorff H.M."/>
            <person name="Laudet V."/>
            <person name="von Levetsow C."/>
            <person name="Liu Z."/>
            <person name="Lutz R."/>
            <person name="Lynch J.A."/>
            <person name="da Fonseca R.N."/>
            <person name="Posnien N."/>
            <person name="Reuter R."/>
            <person name="Roth S."/>
            <person name="Savard J."/>
            <person name="Schinko J.B."/>
            <person name="Schmitt C."/>
            <person name="Schoppmeier M."/>
            <person name="Schroder R."/>
            <person name="Shippy T.D."/>
            <person name="Simonnet F."/>
            <person name="Marques-Souza H."/>
            <person name="Tautz D."/>
            <person name="Tomoyasu Y."/>
            <person name="Trauner J."/>
            <person name="Van der Zee M."/>
            <person name="Vervoort M."/>
            <person name="Wittkopp N."/>
            <person name="Wimmer E.A."/>
            <person name="Yang X."/>
            <person name="Jones A.K."/>
            <person name="Sattelle D.B."/>
            <person name="Ebert P.R."/>
            <person name="Nelson D."/>
            <person name="Scott J.G."/>
            <person name="Beeman R.W."/>
            <person name="Muthukrishnan S."/>
            <person name="Kramer K.J."/>
            <person name="Arakane Y."/>
            <person name="Beeman R.W."/>
            <person name="Zhu Q."/>
            <person name="Hogenkamp D."/>
            <person name="Dixit R."/>
            <person name="Oppert B."/>
            <person name="Jiang H."/>
            <person name="Zou Z."/>
            <person name="Marshall J."/>
            <person name="Elpidina E."/>
            <person name="Vinokurov K."/>
            <person name="Oppert C."/>
            <person name="Zou Z."/>
            <person name="Evans J."/>
            <person name="Lu Z."/>
            <person name="Zhao P."/>
            <person name="Sumathipala N."/>
            <person name="Altincicek B."/>
            <person name="Vilcinskas A."/>
            <person name="Williams M."/>
            <person name="Hultmark D."/>
            <person name="Hetru C."/>
            <person name="Jiang H."/>
            <person name="Grimmelikhuijzen C.J."/>
            <person name="Hauser F."/>
            <person name="Cazzamali G."/>
            <person name="Williamson M."/>
            <person name="Park Y."/>
            <person name="Li B."/>
            <person name="Tanaka Y."/>
            <person name="Predel R."/>
            <person name="Neupert S."/>
            <person name="Schachtner J."/>
            <person name="Verleyen P."/>
            <person name="Raible F."/>
            <person name="Bork P."/>
            <person name="Friedrich M."/>
            <person name="Walden K.K."/>
            <person name="Robertson H.M."/>
            <person name="Angeli S."/>
            <person name="Foret S."/>
            <person name="Bucher G."/>
            <person name="Schuetz S."/>
            <person name="Maleszka R."/>
            <person name="Wimmer E.A."/>
            <person name="Beeman R.W."/>
            <person name="Lorenzen M."/>
            <person name="Tomoyasu Y."/>
            <person name="Miller S.C."/>
            <person name="Grossmann D."/>
            <person name="Bucher G."/>
        </authorList>
    </citation>
    <scope>NUCLEOTIDE SEQUENCE [LARGE SCALE GENOMIC DNA]</scope>
    <source>
        <strain evidence="2 3">Georgia GA2</strain>
    </source>
</reference>
<keyword evidence="3" id="KW-1185">Reference proteome</keyword>
<gene>
    <name evidence="2" type="primary">AUGUSTUS-3.0.2_31527</name>
    <name evidence="2" type="ORF">TcasGA2_TC031527</name>
</gene>
<proteinExistence type="predicted"/>
<feature type="compositionally biased region" description="Pro residues" evidence="1">
    <location>
        <begin position="63"/>
        <end position="75"/>
    </location>
</feature>
<evidence type="ECO:0000256" key="1">
    <source>
        <dbReference type="SAM" id="MobiDB-lite"/>
    </source>
</evidence>
<reference evidence="2 3" key="2">
    <citation type="journal article" date="2010" name="Nucleic Acids Res.">
        <title>BeetleBase in 2010: revisions to provide comprehensive genomic information for Tribolium castaneum.</title>
        <authorList>
            <person name="Kim H.S."/>
            <person name="Murphy T."/>
            <person name="Xia J."/>
            <person name="Caragea D."/>
            <person name="Park Y."/>
            <person name="Beeman R.W."/>
            <person name="Lorenzen M.D."/>
            <person name="Butcher S."/>
            <person name="Manak J.R."/>
            <person name="Brown S.J."/>
        </authorList>
    </citation>
    <scope>GENOME REANNOTATION</scope>
    <source>
        <strain evidence="2 3">Georgia GA2</strain>
    </source>
</reference>
<organism evidence="2 3">
    <name type="scientific">Tribolium castaneum</name>
    <name type="common">Red flour beetle</name>
    <dbReference type="NCBI Taxonomy" id="7070"/>
    <lineage>
        <taxon>Eukaryota</taxon>
        <taxon>Metazoa</taxon>
        <taxon>Ecdysozoa</taxon>
        <taxon>Arthropoda</taxon>
        <taxon>Hexapoda</taxon>
        <taxon>Insecta</taxon>
        <taxon>Pterygota</taxon>
        <taxon>Neoptera</taxon>
        <taxon>Endopterygota</taxon>
        <taxon>Coleoptera</taxon>
        <taxon>Polyphaga</taxon>
        <taxon>Cucujiformia</taxon>
        <taxon>Tenebrionidae</taxon>
        <taxon>Tenebrionidae incertae sedis</taxon>
        <taxon>Tribolium</taxon>
    </lineage>
</organism>
<protein>
    <submittedName>
        <fullName evidence="2">Uncharacterized protein</fullName>
    </submittedName>
</protein>